<keyword evidence="6" id="KW-1133">Transmembrane helix</keyword>
<gene>
    <name evidence="8" type="ordered locus">BN6_28570</name>
</gene>
<keyword evidence="6" id="KW-0812">Transmembrane</keyword>
<dbReference type="SUPFAM" id="SSF50978">
    <property type="entry name" value="WD40 repeat-like"/>
    <property type="match status" value="1"/>
</dbReference>
<evidence type="ECO:0000313" key="8">
    <source>
        <dbReference type="EMBL" id="CCH30166.1"/>
    </source>
</evidence>
<evidence type="ECO:0000256" key="3">
    <source>
        <dbReference type="PROSITE-ProRule" id="PRU00221"/>
    </source>
</evidence>
<dbReference type="SMART" id="SM00320">
    <property type="entry name" value="WD40"/>
    <property type="match status" value="14"/>
</dbReference>
<accession>K0JVZ0</accession>
<keyword evidence="6" id="KW-0472">Membrane</keyword>
<dbReference type="PATRIC" id="fig|1179773.3.peg.2856"/>
<dbReference type="KEGG" id="sesp:BN6_28570"/>
<dbReference type="Pfam" id="PF20703">
    <property type="entry name" value="nSTAND1"/>
    <property type="match status" value="1"/>
</dbReference>
<keyword evidence="4" id="KW-0175">Coiled coil</keyword>
<feature type="repeat" description="WD" evidence="3">
    <location>
        <begin position="932"/>
        <end position="966"/>
    </location>
</feature>
<dbReference type="CDD" id="cd00200">
    <property type="entry name" value="WD40"/>
    <property type="match status" value="2"/>
</dbReference>
<sequence>MTTDRGDDVRRMRRGLGARVVRVARRTGDGLRRLTPAGVVALLCAGAFGPVLAVPGLLGVGVLAGAGIGVLGSVGANVLTDVLLRTIRRAQERGNAEPEQIEDDLSLVIEELLLAGDAQAAELKSEIAALLKELDGPRAALEAALDSGDPEVQAQLVEALGRLGTEFGEFGYVLADVRTAALAIQESLLRQDMEHRADRERAQNQSLQLRLLRDELAVVERRTRRQAPDGGQPVSWPDGAPFRGLSPFDQEHEGIFYGRERLTAALVGTASHRLAGPGLVVVTGASGAGKSSLLRAGFIPSVARGSLATGSESWPRVVMTPTPKPLEEFATRLAALTGGPPSAIRDALTKDPGQAHLVARQAVLAAQALSVDLLPARLIVVVDQFEEVFTLAAAVERERFLDVIRNLVATPAGKDGSMAALVVLGVRGDFWDRCTAAPQLSEFLSDAQFTVGPMSEPDLRRAITGPATAAGLVLDSLLPETVLADLRSLTGPAVFDVGSLPLLSQAMLLTWNQREDNRLTLRGYGLSGGVEHAVSTGAEAAFATLTGPQQGTAAIVFRRLTTISADGQILSRRTEKAGLYALVPQQRAPDLTAVLDAFAEQRLLILSADNVEIAHETLLRAWPRLHEWTAGDQTDRLILDRLIGAAARWRAAGRDESLLPRGGELSVLSEAVGRWDDEPAGYPDVVVAPESRAFLTAASRAAVRAARVRRLLAAVVLVLLASTSVVAVIARRNATEADRQHDLALSRQLVAQSELLLTTDPLLAQRLARTAWHISPDAATRFAMLQALSTRARAVLTGHSDYVLGVVFSPDNRVMATASKDQTVRLWDVATRTPLGAPLTGHTGPVVGVAFSPDGSTLAGVGDDKTLRLWDVATRDPVGPPLQHDSGLNQVAFSPDGRLLATAADNGQVRLWDAVTRTPIGGPLGLETHVPVFGLAFSPDSRILATGNNDGELRTWDTGTRDEIGDPIQAHSQQFLTDVAFSPDGNTVITAGNDASAKLWDVETRSLVGDPLLGHSGPVYGARFSFDGRTLATTGADGTVRLWDARDHRPIGHPLVGHVGGVARVAFSPDNRSLASVGWDNTVRLWNPTAHRQSGPPLVDQGGNRLAVASSPDDHTVAISTGKTLRLWDSANRHWVGDPFVHSGPDIADVAFGEEGRLLVTRADDGTVRLSDVQGQNRSPVGLKGVTLAVSPKGYTAAVATEDGVVHVLDTRTNQVVPYGPSTSDTSGAAGVAVSSDGRTMAVSDRAGIHLWDLGTRQRLGDDIPSFSVYDMAFSPDGKFLATGGDGQVVQFWDAGTGAPAGEPLTGLGNSLRSVSFSPDGTTVATTTFASLISPDQPSELQLWDVGTRRRIGPPLQGHRNTVDDTSFAADGALLVSASSDGTIRLWDPAQYADPAKTICDLVGTPSEDQWKRFSPDEPLPQPCP</sequence>
<protein>
    <recommendedName>
        <fullName evidence="7">Novel STAND NTPase 1 domain-containing protein</fullName>
    </recommendedName>
</protein>
<evidence type="ECO:0000256" key="4">
    <source>
        <dbReference type="SAM" id="Coils"/>
    </source>
</evidence>
<dbReference type="InterPro" id="IPR001680">
    <property type="entry name" value="WD40_rpt"/>
</dbReference>
<dbReference type="EMBL" id="HE804045">
    <property type="protein sequence ID" value="CCH30166.1"/>
    <property type="molecule type" value="Genomic_DNA"/>
</dbReference>
<evidence type="ECO:0000256" key="6">
    <source>
        <dbReference type="SAM" id="Phobius"/>
    </source>
</evidence>
<dbReference type="InterPro" id="IPR011047">
    <property type="entry name" value="Quinoprotein_ADH-like_sf"/>
</dbReference>
<feature type="domain" description="Novel STAND NTPase 1" evidence="7">
    <location>
        <begin position="241"/>
        <end position="656"/>
    </location>
</feature>
<dbReference type="HOGENOM" id="CLU_002352_0_2_11"/>
<keyword evidence="9" id="KW-1185">Reference proteome</keyword>
<dbReference type="PANTHER" id="PTHR19848">
    <property type="entry name" value="WD40 REPEAT PROTEIN"/>
    <property type="match status" value="1"/>
</dbReference>
<dbReference type="PROSITE" id="PS50294">
    <property type="entry name" value="WD_REPEATS_REGION"/>
    <property type="match status" value="8"/>
</dbReference>
<dbReference type="InterPro" id="IPR027417">
    <property type="entry name" value="P-loop_NTPase"/>
</dbReference>
<name>K0JVZ0_SACES</name>
<evidence type="ECO:0000256" key="1">
    <source>
        <dbReference type="ARBA" id="ARBA00022574"/>
    </source>
</evidence>
<feature type="repeat" description="WD" evidence="3">
    <location>
        <begin position="976"/>
        <end position="1010"/>
    </location>
</feature>
<evidence type="ECO:0000256" key="5">
    <source>
        <dbReference type="SAM" id="MobiDB-lite"/>
    </source>
</evidence>
<proteinExistence type="predicted"/>
<feature type="repeat" description="WD" evidence="3">
    <location>
        <begin position="881"/>
        <end position="913"/>
    </location>
</feature>
<keyword evidence="2" id="KW-0677">Repeat</keyword>
<dbReference type="PRINTS" id="PR00320">
    <property type="entry name" value="GPROTEINBRPT"/>
</dbReference>
<organism evidence="8 9">
    <name type="scientific">Saccharothrix espanaensis (strain ATCC 51144 / DSM 44229 / JCM 9112 / NBRC 15066 / NRRL 15764)</name>
    <dbReference type="NCBI Taxonomy" id="1179773"/>
    <lineage>
        <taxon>Bacteria</taxon>
        <taxon>Bacillati</taxon>
        <taxon>Actinomycetota</taxon>
        <taxon>Actinomycetes</taxon>
        <taxon>Pseudonocardiales</taxon>
        <taxon>Pseudonocardiaceae</taxon>
        <taxon>Saccharothrix</taxon>
    </lineage>
</organism>
<dbReference type="STRING" id="1179773.BN6_28570"/>
<feature type="coiled-coil region" evidence="4">
    <location>
        <begin position="190"/>
        <end position="222"/>
    </location>
</feature>
<feature type="transmembrane region" description="Helical" evidence="6">
    <location>
        <begin position="34"/>
        <end position="54"/>
    </location>
</feature>
<dbReference type="PROSITE" id="PS50082">
    <property type="entry name" value="WD_REPEATS_2"/>
    <property type="match status" value="9"/>
</dbReference>
<reference evidence="8 9" key="1">
    <citation type="journal article" date="2012" name="BMC Genomics">
        <title>Complete genome sequence of Saccharothrix espanaensis DSM 44229T and comparison to the other completely sequenced Pseudonocardiaceae.</title>
        <authorList>
            <person name="Strobel T."/>
            <person name="Al-Dilaimi A."/>
            <person name="Blom J."/>
            <person name="Gessner A."/>
            <person name="Kalinowski J."/>
            <person name="Luzhetska M."/>
            <person name="Puhler A."/>
            <person name="Szczepanowski R."/>
            <person name="Bechthold A."/>
            <person name="Ruckert C."/>
        </authorList>
    </citation>
    <scope>NUCLEOTIDE SEQUENCE [LARGE SCALE GENOMIC DNA]</scope>
    <source>
        <strain evidence="9">ATCC 51144 / DSM 44229 / JCM 9112 / NBRC 15066 / NRRL 15764</strain>
    </source>
</reference>
<dbReference type="InterPro" id="IPR019775">
    <property type="entry name" value="WD40_repeat_CS"/>
</dbReference>
<feature type="repeat" description="WD" evidence="3">
    <location>
        <begin position="1055"/>
        <end position="1087"/>
    </location>
</feature>
<dbReference type="SUPFAM" id="SSF50998">
    <property type="entry name" value="Quinoprotein alcohol dehydrogenase-like"/>
    <property type="match status" value="1"/>
</dbReference>
<feature type="region of interest" description="Disordered" evidence="5">
    <location>
        <begin position="222"/>
        <end position="241"/>
    </location>
</feature>
<dbReference type="InterPro" id="IPR049052">
    <property type="entry name" value="nSTAND1"/>
</dbReference>
<dbReference type="InterPro" id="IPR020472">
    <property type="entry name" value="WD40_PAC1"/>
</dbReference>
<dbReference type="eggNOG" id="COG2319">
    <property type="taxonomic scope" value="Bacteria"/>
</dbReference>
<feature type="repeat" description="WD" evidence="3">
    <location>
        <begin position="1269"/>
        <end position="1303"/>
    </location>
</feature>
<dbReference type="SUPFAM" id="SSF52540">
    <property type="entry name" value="P-loop containing nucleoside triphosphate hydrolases"/>
    <property type="match status" value="1"/>
</dbReference>
<dbReference type="Proteomes" id="UP000006281">
    <property type="component" value="Chromosome"/>
</dbReference>
<evidence type="ECO:0000259" key="7">
    <source>
        <dbReference type="Pfam" id="PF20703"/>
    </source>
</evidence>
<feature type="repeat" description="WD" evidence="3">
    <location>
        <begin position="796"/>
        <end position="837"/>
    </location>
</feature>
<evidence type="ECO:0000256" key="2">
    <source>
        <dbReference type="ARBA" id="ARBA00022737"/>
    </source>
</evidence>
<feature type="repeat" description="WD" evidence="3">
    <location>
        <begin position="1012"/>
        <end position="1053"/>
    </location>
</feature>
<dbReference type="PROSITE" id="PS00678">
    <property type="entry name" value="WD_REPEATS_1"/>
    <property type="match status" value="3"/>
</dbReference>
<feature type="repeat" description="WD" evidence="3">
    <location>
        <begin position="1356"/>
        <end position="1388"/>
    </location>
</feature>
<feature type="transmembrane region" description="Helical" evidence="6">
    <location>
        <begin position="60"/>
        <end position="84"/>
    </location>
</feature>
<feature type="transmembrane region" description="Helical" evidence="6">
    <location>
        <begin position="711"/>
        <end position="730"/>
    </location>
</feature>
<dbReference type="OrthoDB" id="192618at2"/>
<keyword evidence="1 3" id="KW-0853">WD repeat</keyword>
<feature type="repeat" description="WD" evidence="3">
    <location>
        <begin position="839"/>
        <end position="880"/>
    </location>
</feature>
<dbReference type="RefSeq" id="WP_015100278.1">
    <property type="nucleotide sequence ID" value="NC_019673.1"/>
</dbReference>
<evidence type="ECO:0000313" key="9">
    <source>
        <dbReference type="Proteomes" id="UP000006281"/>
    </source>
</evidence>
<dbReference type="PANTHER" id="PTHR19848:SF8">
    <property type="entry name" value="F-BOX AND WD REPEAT DOMAIN CONTAINING 7"/>
    <property type="match status" value="1"/>
</dbReference>
<dbReference type="Pfam" id="PF00400">
    <property type="entry name" value="WD40"/>
    <property type="match status" value="9"/>
</dbReference>
<dbReference type="Gene3D" id="2.130.10.10">
    <property type="entry name" value="YVTN repeat-like/Quinoprotein amine dehydrogenase"/>
    <property type="match status" value="4"/>
</dbReference>
<dbReference type="InterPro" id="IPR015943">
    <property type="entry name" value="WD40/YVTN_repeat-like_dom_sf"/>
</dbReference>
<dbReference type="InterPro" id="IPR036322">
    <property type="entry name" value="WD40_repeat_dom_sf"/>
</dbReference>